<accession>Q4UNI3</accession>
<dbReference type="KEGG" id="rfe:RF_0024"/>
<name>Q4UNI3_RICFE</name>
<dbReference type="CDD" id="cd00741">
    <property type="entry name" value="Lipase"/>
    <property type="match status" value="1"/>
</dbReference>
<dbReference type="HOGENOM" id="CLU_690546_0_0_5"/>
<keyword evidence="3" id="KW-1185">Reference proteome</keyword>
<dbReference type="Pfam" id="PF01764">
    <property type="entry name" value="Lipase_3"/>
    <property type="match status" value="1"/>
</dbReference>
<evidence type="ECO:0000313" key="2">
    <source>
        <dbReference type="EMBL" id="AAY60875.1"/>
    </source>
</evidence>
<dbReference type="AlphaFoldDB" id="Q4UNI3"/>
<reference evidence="2 3" key="1">
    <citation type="journal article" date="2005" name="PLoS Biol.">
        <title>The genome sequence of Rickettsia felis identifies the first putative conjugative plasmid in an obligate intracellular parasite.</title>
        <authorList>
            <person name="Ogata H."/>
            <person name="Renesto P."/>
            <person name="Audic S."/>
            <person name="Robert C."/>
            <person name="Blanc G."/>
            <person name="Fournier P.E."/>
            <person name="Parinello H."/>
            <person name="Claverie J.M."/>
            <person name="Raoult D."/>
        </authorList>
    </citation>
    <scope>NUCLEOTIDE SEQUENCE [LARGE SCALE GENOMIC DNA]</scope>
    <source>
        <strain evidence="3">ATCC VR-1525 / URRWXCal2</strain>
    </source>
</reference>
<dbReference type="SUPFAM" id="SSF53474">
    <property type="entry name" value="alpha/beta-Hydrolases"/>
    <property type="match status" value="1"/>
</dbReference>
<feature type="domain" description="Fungal lipase-type" evidence="1">
    <location>
        <begin position="45"/>
        <end position="95"/>
    </location>
</feature>
<dbReference type="EMBL" id="CP000053">
    <property type="protein sequence ID" value="AAY60875.1"/>
    <property type="molecule type" value="Genomic_DNA"/>
</dbReference>
<dbReference type="GO" id="GO:0006629">
    <property type="term" value="P:lipid metabolic process"/>
    <property type="evidence" value="ECO:0007669"/>
    <property type="project" value="InterPro"/>
</dbReference>
<dbReference type="eggNOG" id="COG0507">
    <property type="taxonomic scope" value="Bacteria"/>
</dbReference>
<dbReference type="Proteomes" id="UP000008548">
    <property type="component" value="Chromosome"/>
</dbReference>
<protein>
    <recommendedName>
        <fullName evidence="1">Fungal lipase-type domain-containing protein</fullName>
    </recommendedName>
</protein>
<evidence type="ECO:0000259" key="1">
    <source>
        <dbReference type="Pfam" id="PF01764"/>
    </source>
</evidence>
<gene>
    <name evidence="2" type="ordered locus">RF_0024</name>
</gene>
<evidence type="ECO:0000313" key="3">
    <source>
        <dbReference type="Proteomes" id="UP000008548"/>
    </source>
</evidence>
<organism evidence="2 3">
    <name type="scientific">Rickettsia felis (strain ATCC VR-1525 / URRWXCal2)</name>
    <name type="common">Rickettsia azadi</name>
    <dbReference type="NCBI Taxonomy" id="315456"/>
    <lineage>
        <taxon>Bacteria</taxon>
        <taxon>Pseudomonadati</taxon>
        <taxon>Pseudomonadota</taxon>
        <taxon>Alphaproteobacteria</taxon>
        <taxon>Rickettsiales</taxon>
        <taxon>Rickettsiaceae</taxon>
        <taxon>Rickettsieae</taxon>
        <taxon>Rickettsia</taxon>
        <taxon>spotted fever group</taxon>
    </lineage>
</organism>
<sequence>MVLAYRGTTFEKLDLLKANSPLKTHLKSILGGQIVAQQAAAYEATGEITKYANEINYNLSFTGHSLGAWLAELSLYFAHRDFHYPEAKAITFDSPGSAKIMDSFKPNILSHETTFDVKNLNITTYLSAPNFVNVCNQHIHKAYRLFPKITAAEYNSKIINTLNKAVPIKSYITLLSLNGDLLDSMLDAFDLETGKPIRSEKILDWPCIEYDPKDDTLGKKAIDKVLNFIPIGSTIKDLASKLIHRNITATTLGSFIEVIDQLVSGNIASEQFLEIYKHLENNAAQGYPSKEIITPEGKFELSYKGHYRIEKVNLSVDIANTNNKGSSDWYLAQLSKLSIDKKEIPNLIKQQLKAIKELYEIKPQYGKYYIFTNSPNIKVDDLKEQILRLIEVSSEVKEV</sequence>
<proteinExistence type="predicted"/>
<dbReference type="InterPro" id="IPR029058">
    <property type="entry name" value="AB_hydrolase_fold"/>
</dbReference>
<dbReference type="STRING" id="315456.RF_0024"/>
<dbReference type="Gene3D" id="3.40.50.1820">
    <property type="entry name" value="alpha/beta hydrolase"/>
    <property type="match status" value="1"/>
</dbReference>
<dbReference type="InterPro" id="IPR002921">
    <property type="entry name" value="Fungal_lipase-type"/>
</dbReference>